<comment type="caution">
    <text evidence="2">The sequence shown here is derived from an EMBL/GenBank/DDBJ whole genome shotgun (WGS) entry which is preliminary data.</text>
</comment>
<dbReference type="Proteomes" id="UP001596523">
    <property type="component" value="Unassembled WGS sequence"/>
</dbReference>
<keyword evidence="1" id="KW-1133">Transmembrane helix</keyword>
<evidence type="ECO:0000256" key="1">
    <source>
        <dbReference type="SAM" id="Phobius"/>
    </source>
</evidence>
<feature type="transmembrane region" description="Helical" evidence="1">
    <location>
        <begin position="31"/>
        <end position="49"/>
    </location>
</feature>
<gene>
    <name evidence="2" type="ORF">ACFQVC_35845</name>
</gene>
<organism evidence="2 3">
    <name type="scientific">Streptomyces monticola</name>
    <dbReference type="NCBI Taxonomy" id="2666263"/>
    <lineage>
        <taxon>Bacteria</taxon>
        <taxon>Bacillati</taxon>
        <taxon>Actinomycetota</taxon>
        <taxon>Actinomycetes</taxon>
        <taxon>Kitasatosporales</taxon>
        <taxon>Streptomycetaceae</taxon>
        <taxon>Streptomyces</taxon>
    </lineage>
</organism>
<feature type="transmembrane region" description="Helical" evidence="1">
    <location>
        <begin position="286"/>
        <end position="308"/>
    </location>
</feature>
<accession>A0ABW2JUV6</accession>
<evidence type="ECO:0000313" key="3">
    <source>
        <dbReference type="Proteomes" id="UP001596523"/>
    </source>
</evidence>
<reference evidence="3" key="1">
    <citation type="journal article" date="2019" name="Int. J. Syst. Evol. Microbiol.">
        <title>The Global Catalogue of Microorganisms (GCM) 10K type strain sequencing project: providing services to taxonomists for standard genome sequencing and annotation.</title>
        <authorList>
            <consortium name="The Broad Institute Genomics Platform"/>
            <consortium name="The Broad Institute Genome Sequencing Center for Infectious Disease"/>
            <person name="Wu L."/>
            <person name="Ma J."/>
        </authorList>
    </citation>
    <scope>NUCLEOTIDE SEQUENCE [LARGE SCALE GENOMIC DNA]</scope>
    <source>
        <strain evidence="3">SYNS20</strain>
    </source>
</reference>
<keyword evidence="3" id="KW-1185">Reference proteome</keyword>
<dbReference type="InterPro" id="IPR018650">
    <property type="entry name" value="STSV1_Orf64"/>
</dbReference>
<feature type="transmembrane region" description="Helical" evidence="1">
    <location>
        <begin position="114"/>
        <end position="134"/>
    </location>
</feature>
<evidence type="ECO:0000313" key="2">
    <source>
        <dbReference type="EMBL" id="MFC7309572.1"/>
    </source>
</evidence>
<proteinExistence type="predicted"/>
<feature type="transmembrane region" description="Helical" evidence="1">
    <location>
        <begin position="328"/>
        <end position="349"/>
    </location>
</feature>
<name>A0ABW2JUV6_9ACTN</name>
<dbReference type="Pfam" id="PF09852">
    <property type="entry name" value="DUF2079"/>
    <property type="match status" value="1"/>
</dbReference>
<feature type="transmembrane region" description="Helical" evidence="1">
    <location>
        <begin position="361"/>
        <end position="385"/>
    </location>
</feature>
<dbReference type="EMBL" id="JBHTCF010000022">
    <property type="protein sequence ID" value="MFC7309572.1"/>
    <property type="molecule type" value="Genomic_DNA"/>
</dbReference>
<dbReference type="RefSeq" id="WP_381838611.1">
    <property type="nucleotide sequence ID" value="NZ_JBHTCF010000022.1"/>
</dbReference>
<keyword evidence="1" id="KW-0812">Transmembrane</keyword>
<sequence length="504" mass="54563">MKPWADLLPRPAATATPVGPPAPGARPRPAMLWWGWALALFAGYVTLSFRRHALLRTHGYDLGIFEQAVRAYARFEAPLVPLKGPGFNLLGDHFHPILVELVPLYWLWPSPLSLLAAQAALLALAVVPLARWAYRSTGRAAAHAVAFGYGASWGIAQTVAFDFHEVAFAVPLLALGLEALGRRRWRAAVAWTAPLLLVKEDLGMTLAAVGAYVALKGPRRLGLCTVAAGMAGSVLQLKVLLPLANSGGRYDHWERMSGATAPVRDGLLSTLVHLPLDLLTPQGKPVLLILVLAPTAMLALRSPLVWLALPTLGWRLASGNSLFWLPDFHYGAVLVPIVFAAFVDALSRWRGVDHPMARRHIRATLATVVAVTALTVPSFSFGLLLRSATWQTPAHVTAARQVLALIPDGATVAASNRLAPQLTSRCEVVLFPGHPEPGTDSDWIVHDRYAADDWPKPTAHWPHPIDEQLKALAAARRSYDVVAERDGITLLHRRTAPPPTVDPS</sequence>
<keyword evidence="1" id="KW-0472">Membrane</keyword>
<protein>
    <submittedName>
        <fullName evidence="2">DUF2079 domain-containing protein</fullName>
    </submittedName>
</protein>